<evidence type="ECO:0000259" key="6">
    <source>
        <dbReference type="Pfam" id="PF09084"/>
    </source>
</evidence>
<feature type="signal peptide" evidence="5">
    <location>
        <begin position="1"/>
        <end position="25"/>
    </location>
</feature>
<evidence type="ECO:0000313" key="7">
    <source>
        <dbReference type="EMBL" id="RVW08265.1"/>
    </source>
</evidence>
<comment type="subcellular location">
    <subcellularLocation>
        <location evidence="1">Periplasm</location>
    </subcellularLocation>
</comment>
<dbReference type="SUPFAM" id="SSF53850">
    <property type="entry name" value="Periplasmic binding protein-like II"/>
    <property type="match status" value="1"/>
</dbReference>
<evidence type="ECO:0000256" key="2">
    <source>
        <dbReference type="ARBA" id="ARBA00010742"/>
    </source>
</evidence>
<dbReference type="InterPro" id="IPR015168">
    <property type="entry name" value="SsuA/THI5"/>
</dbReference>
<dbReference type="Pfam" id="PF09084">
    <property type="entry name" value="NMT1"/>
    <property type="match status" value="1"/>
</dbReference>
<evidence type="ECO:0000313" key="8">
    <source>
        <dbReference type="Proteomes" id="UP000286208"/>
    </source>
</evidence>
<dbReference type="GO" id="GO:0042597">
    <property type="term" value="C:periplasmic space"/>
    <property type="evidence" value="ECO:0007669"/>
    <property type="project" value="UniProtKB-SubCell"/>
</dbReference>
<dbReference type="PROSITE" id="PS51257">
    <property type="entry name" value="PROKAR_LIPOPROTEIN"/>
    <property type="match status" value="1"/>
</dbReference>
<dbReference type="PANTHER" id="PTHR30024:SF47">
    <property type="entry name" value="TAURINE-BINDING PERIPLASMIC PROTEIN"/>
    <property type="match status" value="1"/>
</dbReference>
<accession>A0A3S3E999</accession>
<dbReference type="OrthoDB" id="4444702at2"/>
<dbReference type="AlphaFoldDB" id="A0A3S3E999"/>
<dbReference type="EMBL" id="RKLP01000009">
    <property type="protein sequence ID" value="RVW08265.1"/>
    <property type="molecule type" value="Genomic_DNA"/>
</dbReference>
<comment type="similarity">
    <text evidence="2">Belongs to the bacterial solute-binding protein SsuA/TauA family.</text>
</comment>
<evidence type="ECO:0000256" key="4">
    <source>
        <dbReference type="SAM" id="MobiDB-lite"/>
    </source>
</evidence>
<keyword evidence="3 5" id="KW-0732">Signal</keyword>
<evidence type="ECO:0000256" key="1">
    <source>
        <dbReference type="ARBA" id="ARBA00004418"/>
    </source>
</evidence>
<dbReference type="Gene3D" id="3.40.190.10">
    <property type="entry name" value="Periplasmic binding protein-like II"/>
    <property type="match status" value="2"/>
</dbReference>
<dbReference type="Proteomes" id="UP000286208">
    <property type="component" value="Unassembled WGS sequence"/>
</dbReference>
<name>A0A3S3E999_9NOCA</name>
<feature type="chain" id="PRO_5038961649" evidence="5">
    <location>
        <begin position="26"/>
        <end position="346"/>
    </location>
</feature>
<gene>
    <name evidence="7" type="ORF">EGT67_17860</name>
</gene>
<proteinExistence type="inferred from homology"/>
<dbReference type="RefSeq" id="WP_127917429.1">
    <property type="nucleotide sequence ID" value="NZ_RKLP01000009.1"/>
</dbReference>
<reference evidence="7 8" key="1">
    <citation type="submission" date="2018-11" db="EMBL/GenBank/DDBJ databases">
        <title>Rhodococcus spongicola sp. nov. and Rhodococcus xishaensis sp. nov. from marine sponges.</title>
        <authorList>
            <person name="Li L."/>
            <person name="Lin H.W."/>
        </authorList>
    </citation>
    <scope>NUCLEOTIDE SEQUENCE [LARGE SCALE GENOMIC DNA]</scope>
    <source>
        <strain evidence="7 8">CCTCC AB2014297</strain>
    </source>
</reference>
<dbReference type="PANTHER" id="PTHR30024">
    <property type="entry name" value="ALIPHATIC SULFONATES-BINDING PROTEIN-RELATED"/>
    <property type="match status" value="1"/>
</dbReference>
<feature type="region of interest" description="Disordered" evidence="4">
    <location>
        <begin position="321"/>
        <end position="346"/>
    </location>
</feature>
<organism evidence="7 8">
    <name type="scientific">Prescottella agglutinans</name>
    <dbReference type="NCBI Taxonomy" id="1644129"/>
    <lineage>
        <taxon>Bacteria</taxon>
        <taxon>Bacillati</taxon>
        <taxon>Actinomycetota</taxon>
        <taxon>Actinomycetes</taxon>
        <taxon>Mycobacteriales</taxon>
        <taxon>Nocardiaceae</taxon>
        <taxon>Prescottella</taxon>
    </lineage>
</organism>
<protein>
    <submittedName>
        <fullName evidence="7">ABC transporter substrate-binding protein</fullName>
    </submittedName>
</protein>
<evidence type="ECO:0000256" key="5">
    <source>
        <dbReference type="SAM" id="SignalP"/>
    </source>
</evidence>
<evidence type="ECO:0000256" key="3">
    <source>
        <dbReference type="ARBA" id="ARBA00022729"/>
    </source>
</evidence>
<keyword evidence="8" id="KW-1185">Reference proteome</keyword>
<sequence>MSRQRNWTRSAIALLAAAGTTLMLGACGSAGGASTGADGEGAVLKVGLARGVPADLMTYVAENEGFFDRRGVNVELVTMDNANSLATALISNDIAVDTMVPALMWPAIDKGACVKAMGGTVGNTLEVIAQPGTEIKGDPTDPDTTMQSLKGKTIGVIARGSGTELWISALLSQAGMDPAKDVTFVAVGAPATAIQAFKAKQVDAMYYGPTMEEQLPPTDVVRVTDIVGRDGNALSPLVQAYYTTSCDAVEQRPDDIMSYCKAMWDAYDFSRDPQNDEAMAKWLAELIGDTSSGGTRAWATLKNAYIEPTIQSDAWEAQAPLVSSPAPDVPDFAGSTYAPCAGGDPR</sequence>
<feature type="domain" description="SsuA/THI5-like" evidence="6">
    <location>
        <begin position="58"/>
        <end position="271"/>
    </location>
</feature>
<comment type="caution">
    <text evidence="7">The sequence shown here is derived from an EMBL/GenBank/DDBJ whole genome shotgun (WGS) entry which is preliminary data.</text>
</comment>